<dbReference type="CDD" id="cd06261">
    <property type="entry name" value="TM_PBP2"/>
    <property type="match status" value="1"/>
</dbReference>
<dbReference type="RefSeq" id="WP_224315730.1">
    <property type="nucleotide sequence ID" value="NZ_JAIRBM010000025.1"/>
</dbReference>
<evidence type="ECO:0000256" key="9">
    <source>
        <dbReference type="ARBA" id="ARBA00041107"/>
    </source>
</evidence>
<feature type="transmembrane region" description="Helical" evidence="10">
    <location>
        <begin position="12"/>
        <end position="30"/>
    </location>
</feature>
<comment type="function">
    <text evidence="8">Part of the ABC transporter complex GsiABCD involved in glutathione import. Probably responsible for the translocation of the substrate across the membrane.</text>
</comment>
<dbReference type="SUPFAM" id="SSF161098">
    <property type="entry name" value="MetI-like"/>
    <property type="match status" value="1"/>
</dbReference>
<evidence type="ECO:0000256" key="5">
    <source>
        <dbReference type="ARBA" id="ARBA00022692"/>
    </source>
</evidence>
<accession>A0ABS7VTS2</accession>
<dbReference type="PANTHER" id="PTHR43163">
    <property type="entry name" value="DIPEPTIDE TRANSPORT SYSTEM PERMEASE PROTEIN DPPB-RELATED"/>
    <property type="match status" value="1"/>
</dbReference>
<evidence type="ECO:0000256" key="1">
    <source>
        <dbReference type="ARBA" id="ARBA00004651"/>
    </source>
</evidence>
<feature type="transmembrane region" description="Helical" evidence="10">
    <location>
        <begin position="273"/>
        <end position="296"/>
    </location>
</feature>
<keyword evidence="7 10" id="KW-0472">Membrane</keyword>
<feature type="transmembrane region" description="Helical" evidence="10">
    <location>
        <begin position="227"/>
        <end position="253"/>
    </location>
</feature>
<proteinExistence type="inferred from homology"/>
<dbReference type="Proteomes" id="UP000704176">
    <property type="component" value="Unassembled WGS sequence"/>
</dbReference>
<feature type="domain" description="ABC transmembrane type-1" evidence="11">
    <location>
        <begin position="95"/>
        <end position="292"/>
    </location>
</feature>
<evidence type="ECO:0000313" key="12">
    <source>
        <dbReference type="EMBL" id="MBZ6078979.1"/>
    </source>
</evidence>
<evidence type="ECO:0000256" key="2">
    <source>
        <dbReference type="ARBA" id="ARBA00009306"/>
    </source>
</evidence>
<evidence type="ECO:0000256" key="7">
    <source>
        <dbReference type="ARBA" id="ARBA00023136"/>
    </source>
</evidence>
<feature type="transmembrane region" description="Helical" evidence="10">
    <location>
        <begin position="99"/>
        <end position="123"/>
    </location>
</feature>
<dbReference type="Pfam" id="PF00528">
    <property type="entry name" value="BPD_transp_1"/>
    <property type="match status" value="1"/>
</dbReference>
<comment type="caution">
    <text evidence="12">The sequence shown here is derived from an EMBL/GenBank/DDBJ whole genome shotgun (WGS) entry which is preliminary data.</text>
</comment>
<evidence type="ECO:0000256" key="3">
    <source>
        <dbReference type="ARBA" id="ARBA00022448"/>
    </source>
</evidence>
<dbReference type="PANTHER" id="PTHR43163:SF5">
    <property type="entry name" value="GLUTATHIONE TRANSPORT SYSTEM PERMEASE PROTEIN GSIC"/>
    <property type="match status" value="1"/>
</dbReference>
<evidence type="ECO:0000256" key="8">
    <source>
        <dbReference type="ARBA" id="ARBA00037215"/>
    </source>
</evidence>
<keyword evidence="13" id="KW-1185">Reference proteome</keyword>
<keyword evidence="5 10" id="KW-0812">Transmembrane</keyword>
<comment type="subcellular location">
    <subcellularLocation>
        <location evidence="1 10">Cell membrane</location>
        <topology evidence="1 10">Multi-pass membrane protein</topology>
    </subcellularLocation>
</comment>
<dbReference type="InterPro" id="IPR000515">
    <property type="entry name" value="MetI-like"/>
</dbReference>
<evidence type="ECO:0000256" key="10">
    <source>
        <dbReference type="RuleBase" id="RU363032"/>
    </source>
</evidence>
<evidence type="ECO:0000256" key="6">
    <source>
        <dbReference type="ARBA" id="ARBA00022989"/>
    </source>
</evidence>
<dbReference type="InterPro" id="IPR045621">
    <property type="entry name" value="BPD_transp_1_N"/>
</dbReference>
<keyword evidence="4" id="KW-1003">Cell membrane</keyword>
<organism evidence="12 13">
    <name type="scientific">Microvirga puerhi</name>
    <dbReference type="NCBI Taxonomy" id="2876078"/>
    <lineage>
        <taxon>Bacteria</taxon>
        <taxon>Pseudomonadati</taxon>
        <taxon>Pseudomonadota</taxon>
        <taxon>Alphaproteobacteria</taxon>
        <taxon>Hyphomicrobiales</taxon>
        <taxon>Methylobacteriaceae</taxon>
        <taxon>Microvirga</taxon>
    </lineage>
</organism>
<keyword evidence="6 10" id="KW-1133">Transmembrane helix</keyword>
<evidence type="ECO:0000259" key="11">
    <source>
        <dbReference type="PROSITE" id="PS50928"/>
    </source>
</evidence>
<name>A0ABS7VTS2_9HYPH</name>
<feature type="transmembrane region" description="Helical" evidence="10">
    <location>
        <begin position="135"/>
        <end position="161"/>
    </location>
</feature>
<dbReference type="Pfam" id="PF19300">
    <property type="entry name" value="BPD_transp_1_N"/>
    <property type="match status" value="1"/>
</dbReference>
<evidence type="ECO:0000313" key="13">
    <source>
        <dbReference type="Proteomes" id="UP000704176"/>
    </source>
</evidence>
<dbReference type="Gene3D" id="1.10.3720.10">
    <property type="entry name" value="MetI-like"/>
    <property type="match status" value="1"/>
</dbReference>
<dbReference type="InterPro" id="IPR035906">
    <property type="entry name" value="MetI-like_sf"/>
</dbReference>
<dbReference type="EMBL" id="JAIRBM010000025">
    <property type="protein sequence ID" value="MBZ6078979.1"/>
    <property type="molecule type" value="Genomic_DNA"/>
</dbReference>
<sequence>MITFLARRLSQLVPVLVGVSVIVFLMIHLIPGDPAVLVAGIDATKEDVAAVRQSLGLDKPLVMQYGEFVGRVATGDFGKSFRTGRPVSEEIGVRYWNTMILGLSAVVFGTLLGVITGILTAVYRNGWFDSSILAVSLLGISIPSFFLGISLMLLFSVYLGWLPLTGMDSWKNLILPTLTLGIPNAAIISRITRSSLVEVLNQDYVRTARAKGLKESVVVGHHGVRNALIPVVTVVGLQMGYLLGGAVVTETVFAWPGIGRLIVQSIAARDFPVVQASVLLLALTFVMINLLTDVLYRILDPRIKFK</sequence>
<dbReference type="PROSITE" id="PS50928">
    <property type="entry name" value="ABC_TM1"/>
    <property type="match status" value="1"/>
</dbReference>
<keyword evidence="3 10" id="KW-0813">Transport</keyword>
<reference evidence="12 13" key="1">
    <citation type="submission" date="2021-09" db="EMBL/GenBank/DDBJ databases">
        <title>The complete genome sequence of a new microorganism.</title>
        <authorList>
            <person name="Zi Z."/>
        </authorList>
    </citation>
    <scope>NUCLEOTIDE SEQUENCE [LARGE SCALE GENOMIC DNA]</scope>
    <source>
        <strain evidence="12 13">WGZ8</strain>
    </source>
</reference>
<comment type="similarity">
    <text evidence="2 10">Belongs to the binding-protein-dependent transport system permease family.</text>
</comment>
<gene>
    <name evidence="12" type="ORF">K9B37_22220</name>
</gene>
<protein>
    <recommendedName>
        <fullName evidence="9">Glutathione transport system permease protein GsiC</fullName>
    </recommendedName>
</protein>
<evidence type="ECO:0000256" key="4">
    <source>
        <dbReference type="ARBA" id="ARBA00022475"/>
    </source>
</evidence>